<dbReference type="InterPro" id="IPR050684">
    <property type="entry name" value="HTH-Siroheme_Decarb"/>
</dbReference>
<dbReference type="RefSeq" id="WP_068701110.1">
    <property type="nucleotide sequence ID" value="NZ_BDCR01000001.1"/>
</dbReference>
<dbReference type="InterPro" id="IPR000485">
    <property type="entry name" value="AsnC-type_HTH_dom"/>
</dbReference>
<keyword evidence="3" id="KW-0804">Transcription</keyword>
<keyword evidence="2" id="KW-0238">DNA-binding</keyword>
<dbReference type="PRINTS" id="PR00033">
    <property type="entry name" value="HTHASNC"/>
</dbReference>
<evidence type="ECO:0000256" key="3">
    <source>
        <dbReference type="ARBA" id="ARBA00023163"/>
    </source>
</evidence>
<evidence type="ECO:0000259" key="4">
    <source>
        <dbReference type="PROSITE" id="PS50956"/>
    </source>
</evidence>
<dbReference type="STRING" id="681398.PJIAN_1132"/>
<dbReference type="GO" id="GO:0043565">
    <property type="term" value="F:sequence-specific DNA binding"/>
    <property type="evidence" value="ECO:0007669"/>
    <property type="project" value="InterPro"/>
</dbReference>
<accession>A0A170Y696</accession>
<evidence type="ECO:0000256" key="2">
    <source>
        <dbReference type="ARBA" id="ARBA00023125"/>
    </source>
</evidence>
<dbReference type="Proteomes" id="UP000076586">
    <property type="component" value="Unassembled WGS sequence"/>
</dbReference>
<dbReference type="EMBL" id="BDCR01000001">
    <property type="protein sequence ID" value="GAT61552.1"/>
    <property type="molecule type" value="Genomic_DNA"/>
</dbReference>
<dbReference type="InterPro" id="IPR019887">
    <property type="entry name" value="Tscrpt_reg_AsnC/Lrp_C"/>
</dbReference>
<keyword evidence="6" id="KW-1185">Reference proteome</keyword>
<gene>
    <name evidence="5" type="ORF">PJIAN_1132</name>
</gene>
<dbReference type="AlphaFoldDB" id="A0A170Y696"/>
<dbReference type="SMART" id="SM00344">
    <property type="entry name" value="HTH_ASNC"/>
    <property type="match status" value="1"/>
</dbReference>
<comment type="caution">
    <text evidence="5">The sequence shown here is derived from an EMBL/GenBank/DDBJ whole genome shotgun (WGS) entry which is preliminary data.</text>
</comment>
<dbReference type="InterPro" id="IPR011008">
    <property type="entry name" value="Dimeric_a/b-barrel"/>
</dbReference>
<evidence type="ECO:0000313" key="6">
    <source>
        <dbReference type="Proteomes" id="UP000076586"/>
    </source>
</evidence>
<keyword evidence="1" id="KW-0805">Transcription regulation</keyword>
<dbReference type="Gene3D" id="1.10.10.10">
    <property type="entry name" value="Winged helix-like DNA-binding domain superfamily/Winged helix DNA-binding domain"/>
    <property type="match status" value="1"/>
</dbReference>
<reference evidence="6" key="2">
    <citation type="journal article" date="2017" name="Genome Announc.">
        <title>Draft genome sequence of Paludibacter jiangxiensis NM7(T), a propionate-producing fermentative bacterium.</title>
        <authorList>
            <person name="Qiu Y.-L."/>
            <person name="Tourlousse D.M."/>
            <person name="Matsuura N."/>
            <person name="Ohashi A."/>
            <person name="Sekiguchi Y."/>
        </authorList>
    </citation>
    <scope>NUCLEOTIDE SEQUENCE [LARGE SCALE GENOMIC DNA]</scope>
    <source>
        <strain evidence="6">NM7</strain>
    </source>
</reference>
<dbReference type="OrthoDB" id="1094536at2"/>
<sequence length="154" mass="17586">MEKIDNLDRKILEIITQNARTPFKDVAEECDVSRAAIHQRVQRLIDMKVITGSGYYVDPRALGYSMCTYIGITLEKGSMYKEVVPKLETIPEIVECTYTLGPYSLLIKMYAKNPEHLLELLNGRIQEIDGIVATETLTVLDQRILRQIPILTEE</sequence>
<dbReference type="PANTHER" id="PTHR43413:SF6">
    <property type="entry name" value="REGULATORY PROTEIN ASNC"/>
    <property type="match status" value="1"/>
</dbReference>
<organism evidence="5 6">
    <name type="scientific">Paludibacter jiangxiensis</name>
    <dbReference type="NCBI Taxonomy" id="681398"/>
    <lineage>
        <taxon>Bacteria</taxon>
        <taxon>Pseudomonadati</taxon>
        <taxon>Bacteroidota</taxon>
        <taxon>Bacteroidia</taxon>
        <taxon>Bacteroidales</taxon>
        <taxon>Paludibacteraceae</taxon>
        <taxon>Paludibacter</taxon>
    </lineage>
</organism>
<dbReference type="PANTHER" id="PTHR43413">
    <property type="entry name" value="TRANSCRIPTIONAL REGULATOR, ASNC FAMILY"/>
    <property type="match status" value="1"/>
</dbReference>
<name>A0A170Y696_9BACT</name>
<dbReference type="InterPro" id="IPR036390">
    <property type="entry name" value="WH_DNA-bd_sf"/>
</dbReference>
<dbReference type="Pfam" id="PF13404">
    <property type="entry name" value="HTH_AsnC-type"/>
    <property type="match status" value="1"/>
</dbReference>
<dbReference type="SUPFAM" id="SSF54909">
    <property type="entry name" value="Dimeric alpha+beta barrel"/>
    <property type="match status" value="1"/>
</dbReference>
<proteinExistence type="predicted"/>
<evidence type="ECO:0000256" key="1">
    <source>
        <dbReference type="ARBA" id="ARBA00023015"/>
    </source>
</evidence>
<dbReference type="Gene3D" id="3.30.70.920">
    <property type="match status" value="1"/>
</dbReference>
<evidence type="ECO:0000313" key="5">
    <source>
        <dbReference type="EMBL" id="GAT61552.1"/>
    </source>
</evidence>
<feature type="domain" description="HTH asnC-type" evidence="4">
    <location>
        <begin position="4"/>
        <end position="65"/>
    </location>
</feature>
<dbReference type="Pfam" id="PF01037">
    <property type="entry name" value="AsnC_trans_reg"/>
    <property type="match status" value="1"/>
</dbReference>
<protein>
    <submittedName>
        <fullName evidence="5">Lrp/AsnC family transcriptional regulator</fullName>
    </submittedName>
</protein>
<dbReference type="PROSITE" id="PS50956">
    <property type="entry name" value="HTH_ASNC_2"/>
    <property type="match status" value="1"/>
</dbReference>
<dbReference type="SUPFAM" id="SSF46785">
    <property type="entry name" value="Winged helix' DNA-binding domain"/>
    <property type="match status" value="1"/>
</dbReference>
<dbReference type="InterPro" id="IPR036388">
    <property type="entry name" value="WH-like_DNA-bd_sf"/>
</dbReference>
<dbReference type="InterPro" id="IPR019888">
    <property type="entry name" value="Tscrpt_reg_AsnC-like"/>
</dbReference>
<reference evidence="6" key="1">
    <citation type="submission" date="2016-04" db="EMBL/GenBank/DDBJ databases">
        <title>Draft genome sequence of Paludibacter jiangxiensis strain NM7.</title>
        <authorList>
            <person name="Qiu Y."/>
            <person name="Matsuura N."/>
            <person name="Ohashi A."/>
            <person name="Tourlousse M.D."/>
            <person name="Sekiguchi Y."/>
        </authorList>
    </citation>
    <scope>NUCLEOTIDE SEQUENCE [LARGE SCALE GENOMIC DNA]</scope>
    <source>
        <strain evidence="6">NM7</strain>
    </source>
</reference>